<feature type="compositionally biased region" description="Basic and acidic residues" evidence="2">
    <location>
        <begin position="170"/>
        <end position="187"/>
    </location>
</feature>
<keyword evidence="4" id="KW-1185">Reference proteome</keyword>
<organism evidence="3 4">
    <name type="scientific">Mesorhabditis spiculigera</name>
    <dbReference type="NCBI Taxonomy" id="96644"/>
    <lineage>
        <taxon>Eukaryota</taxon>
        <taxon>Metazoa</taxon>
        <taxon>Ecdysozoa</taxon>
        <taxon>Nematoda</taxon>
        <taxon>Chromadorea</taxon>
        <taxon>Rhabditida</taxon>
        <taxon>Rhabditina</taxon>
        <taxon>Rhabditomorpha</taxon>
        <taxon>Rhabditoidea</taxon>
        <taxon>Rhabditidae</taxon>
        <taxon>Mesorhabditinae</taxon>
        <taxon>Mesorhabditis</taxon>
    </lineage>
</organism>
<comment type="caution">
    <text evidence="3">The sequence shown here is derived from an EMBL/GenBank/DDBJ whole genome shotgun (WGS) entry which is preliminary data.</text>
</comment>
<feature type="region of interest" description="Disordered" evidence="2">
    <location>
        <begin position="371"/>
        <end position="390"/>
    </location>
</feature>
<evidence type="ECO:0000256" key="2">
    <source>
        <dbReference type="SAM" id="MobiDB-lite"/>
    </source>
</evidence>
<name>A0AA36G0W9_9BILA</name>
<feature type="region of interest" description="Disordered" evidence="2">
    <location>
        <begin position="123"/>
        <end position="212"/>
    </location>
</feature>
<dbReference type="EMBL" id="CATQJA010002630">
    <property type="protein sequence ID" value="CAJ0574469.1"/>
    <property type="molecule type" value="Genomic_DNA"/>
</dbReference>
<keyword evidence="1" id="KW-0175">Coiled coil</keyword>
<feature type="compositionally biased region" description="Basic and acidic residues" evidence="2">
    <location>
        <begin position="197"/>
        <end position="212"/>
    </location>
</feature>
<dbReference type="AlphaFoldDB" id="A0AA36G0W9"/>
<feature type="region of interest" description="Disordered" evidence="2">
    <location>
        <begin position="1"/>
        <end position="37"/>
    </location>
</feature>
<feature type="region of interest" description="Disordered" evidence="2">
    <location>
        <begin position="309"/>
        <end position="329"/>
    </location>
</feature>
<evidence type="ECO:0000313" key="3">
    <source>
        <dbReference type="EMBL" id="CAJ0574469.1"/>
    </source>
</evidence>
<feature type="compositionally biased region" description="Low complexity" evidence="2">
    <location>
        <begin position="127"/>
        <end position="137"/>
    </location>
</feature>
<feature type="coiled-coil region" evidence="1">
    <location>
        <begin position="458"/>
        <end position="511"/>
    </location>
</feature>
<accession>A0AA36G0W9</accession>
<protein>
    <submittedName>
        <fullName evidence="3">Uncharacterized protein</fullName>
    </submittedName>
</protein>
<feature type="non-terminal residue" evidence="3">
    <location>
        <position position="546"/>
    </location>
</feature>
<reference evidence="3" key="1">
    <citation type="submission" date="2023-06" db="EMBL/GenBank/DDBJ databases">
        <authorList>
            <person name="Delattre M."/>
        </authorList>
    </citation>
    <scope>NUCLEOTIDE SEQUENCE</scope>
    <source>
        <strain evidence="3">AF72</strain>
    </source>
</reference>
<dbReference type="Proteomes" id="UP001177023">
    <property type="component" value="Unassembled WGS sequence"/>
</dbReference>
<gene>
    <name evidence="3" type="ORF">MSPICULIGERA_LOCUS12802</name>
</gene>
<proteinExistence type="predicted"/>
<evidence type="ECO:0000313" key="4">
    <source>
        <dbReference type="Proteomes" id="UP001177023"/>
    </source>
</evidence>
<feature type="region of interest" description="Disordered" evidence="2">
    <location>
        <begin position="230"/>
        <end position="254"/>
    </location>
</feature>
<sequence length="546" mass="61844">MSTLYDPEPNDGSFQYSYQVDHHDIKASSPKKGGPVTVLPLPRRPNSVLTEVQRGMASLDNIHKHVAEMSMRSRQSSFDRCESRGSILDSPMSTCSTPNLEKEIQKNVKVMARLQHGLEERLHRQQHQQVQQYQQPPQHRDVPRPEPVLPEDSHYYVRPPSEITMPIRSARSERIEVQRAKPRDERPPMTYPSSSDVHNKTVPRLDAEDEQKPRTGGLVFEIAKNGREPSTRMADLPRICSDSGLNRKKTTASSAPRIERIVMNDRSMQATADKTGVSSMPGHLEYSTHQPSITIPPFEQLCGGNVKKSSSLPVLPRQPSASSSSAGRDLFGAPMDVDAIPKKKRFPESTKATLAGVRFRETIQEERRRTLNSARKTTAAKLKPARKSVSASPKQRTVPFLVTSNNTQTSYSFDANRQQVLALLKQYFPSNAALRHIISSTVPSTRDNILRPFTRICRQEMEELDEKYKAEYEEWLKTEDFDEKIRLDHLMDRQEREYDKLRALLDKTEWLSGPSRPLSTHTDNGGIVHQLKTIQLAIQAAFAITA</sequence>
<evidence type="ECO:0000256" key="1">
    <source>
        <dbReference type="SAM" id="Coils"/>
    </source>
</evidence>